<feature type="transmembrane region" description="Helical" evidence="1">
    <location>
        <begin position="218"/>
        <end position="239"/>
    </location>
</feature>
<feature type="transmembrane region" description="Helical" evidence="1">
    <location>
        <begin position="12"/>
        <end position="29"/>
    </location>
</feature>
<keyword evidence="1" id="KW-0472">Membrane</keyword>
<accession>A0A7S0F397</accession>
<dbReference type="InterPro" id="IPR036259">
    <property type="entry name" value="MFS_trans_sf"/>
</dbReference>
<organism evidence="2">
    <name type="scientific">Hanusia phi</name>
    <dbReference type="NCBI Taxonomy" id="3032"/>
    <lineage>
        <taxon>Eukaryota</taxon>
        <taxon>Cryptophyceae</taxon>
        <taxon>Pyrenomonadales</taxon>
        <taxon>Geminigeraceae</taxon>
        <taxon>Hanusia</taxon>
    </lineage>
</organism>
<dbReference type="EMBL" id="HBEO01029250">
    <property type="protein sequence ID" value="CAD8501335.1"/>
    <property type="molecule type" value="Transcribed_RNA"/>
</dbReference>
<dbReference type="Gene3D" id="1.20.1250.20">
    <property type="entry name" value="MFS general substrate transporter like domains"/>
    <property type="match status" value="1"/>
</dbReference>
<feature type="transmembrane region" description="Helical" evidence="1">
    <location>
        <begin position="114"/>
        <end position="133"/>
    </location>
</feature>
<feature type="transmembrane region" description="Helical" evidence="1">
    <location>
        <begin position="41"/>
        <end position="60"/>
    </location>
</feature>
<evidence type="ECO:0000313" key="2">
    <source>
        <dbReference type="EMBL" id="CAD8501335.1"/>
    </source>
</evidence>
<gene>
    <name evidence="2" type="ORF">HPHI1048_LOCUS19831</name>
</gene>
<proteinExistence type="predicted"/>
<reference evidence="2" key="1">
    <citation type="submission" date="2021-01" db="EMBL/GenBank/DDBJ databases">
        <authorList>
            <person name="Corre E."/>
            <person name="Pelletier E."/>
            <person name="Niang G."/>
            <person name="Scheremetjew M."/>
            <person name="Finn R."/>
            <person name="Kale V."/>
            <person name="Holt S."/>
            <person name="Cochrane G."/>
            <person name="Meng A."/>
            <person name="Brown T."/>
            <person name="Cohen L."/>
        </authorList>
    </citation>
    <scope>NUCLEOTIDE SEQUENCE</scope>
    <source>
        <strain evidence="2">CCMP325</strain>
    </source>
</reference>
<dbReference type="Pfam" id="PF13347">
    <property type="entry name" value="MFS_2"/>
    <property type="match status" value="1"/>
</dbReference>
<evidence type="ECO:0000256" key="1">
    <source>
        <dbReference type="SAM" id="Phobius"/>
    </source>
</evidence>
<sequence>MSPGLMRRRIPAIQYGGPLWALVFALSWLDWGDEGQKGSLLSAVHFTLALFAYDGLLTLVELNHGALLADISSSVEDRTRLNQAAAIGAVIGSCSSFFGHMYWNPVPGADLHLFRRFSAVVSFISALAFAYSAHGIARHEKSLGLQEKLDETSSEVHHKASTRKSVAVVMRQLWNHKNLGVFTLVSALQVFECTFEKNFLSSFVDVLLVDLSRKTRSLIISTSFILPWLTTILVGPFVNKHGVHRLLQIAFSLKLTLSMIALCVGYKHQIFIGLFAVATRVLTECVCRQSPMVLADLADEDKYLHIRDKSMSATVMGTNALFTKPGESLAPMLGWAILNYRSTDAKGIGQGQGQQATLFYCLVLGPLLVASAQLVLWQSFKLRGEYLGKVKDFINQKDLEVALSTGASVFPSHKET</sequence>
<dbReference type="InterPro" id="IPR040035">
    <property type="entry name" value="TMEM180"/>
</dbReference>
<feature type="transmembrane region" description="Helical" evidence="1">
    <location>
        <begin position="81"/>
        <end position="102"/>
    </location>
</feature>
<dbReference type="SUPFAM" id="SSF103473">
    <property type="entry name" value="MFS general substrate transporter"/>
    <property type="match status" value="1"/>
</dbReference>
<evidence type="ECO:0008006" key="3">
    <source>
        <dbReference type="Google" id="ProtNLM"/>
    </source>
</evidence>
<dbReference type="PANTHER" id="PTHR28658">
    <property type="entry name" value="TRANSMEMBRANE PROTEIN 180"/>
    <property type="match status" value="1"/>
</dbReference>
<keyword evidence="1" id="KW-0812">Transmembrane</keyword>
<dbReference type="AlphaFoldDB" id="A0A7S0F397"/>
<keyword evidence="1" id="KW-1133">Transmembrane helix</keyword>
<dbReference type="PANTHER" id="PTHR28658:SF1">
    <property type="entry name" value="MAJOR FACILITATOR SUPERFAMILY DOMAIN CONTAINING 13B"/>
    <property type="match status" value="1"/>
</dbReference>
<feature type="transmembrane region" description="Helical" evidence="1">
    <location>
        <begin position="358"/>
        <end position="377"/>
    </location>
</feature>
<name>A0A7S0F397_9CRYP</name>
<protein>
    <recommendedName>
        <fullName evidence="3">ADP,ATP carrier protein</fullName>
    </recommendedName>
</protein>